<dbReference type="RefSeq" id="WP_283717069.1">
    <property type="nucleotide sequence ID" value="NZ_JASJND010000007.1"/>
</dbReference>
<evidence type="ECO:0008006" key="3">
    <source>
        <dbReference type="Google" id="ProtNLM"/>
    </source>
</evidence>
<accession>A0ABT6ZGW2</accession>
<sequence>MGLWNWLVQGTWNTPAPVSPFSPQDSLETAIVGELFGVDPRIVTVDTAMRVPGLKRAIQMHQDVVSTMPLVQYDGGGVRSAEQPGWLQSSASGVPPLVRTKGLVKDLALGGQALLGCQLEDDRIVDAIHIPQAFWKITNAQLEVQEAIDAKYRQRLIYIPLGDSGILQDGVDTIRQARALDLARLVRLSSPPAGTELHLTDARFDEMTRKQKQKLARDYSQTRTETSVSVTPSYVEVKEHGDKAVDLFADATNSIRLDLANHCAVPAAAIEGAKAGGGGDMSYSNTSTERSELWDLGSRRYADAIAARLSLDDVSAPGTYVAFDVSDAFTTPTPTTAPVRED</sequence>
<dbReference type="Proteomes" id="UP001321481">
    <property type="component" value="Unassembled WGS sequence"/>
</dbReference>
<dbReference type="Gene3D" id="1.20.1270.210">
    <property type="match status" value="1"/>
</dbReference>
<evidence type="ECO:0000313" key="1">
    <source>
        <dbReference type="EMBL" id="MDJ1115391.1"/>
    </source>
</evidence>
<proteinExistence type="predicted"/>
<organism evidence="1 2">
    <name type="scientific">Microbacterium dauci</name>
    <dbReference type="NCBI Taxonomy" id="3048008"/>
    <lineage>
        <taxon>Bacteria</taxon>
        <taxon>Bacillati</taxon>
        <taxon>Actinomycetota</taxon>
        <taxon>Actinomycetes</taxon>
        <taxon>Micrococcales</taxon>
        <taxon>Microbacteriaceae</taxon>
        <taxon>Microbacterium</taxon>
    </lineage>
</organism>
<dbReference type="EMBL" id="JASJND010000007">
    <property type="protein sequence ID" value="MDJ1115391.1"/>
    <property type="molecule type" value="Genomic_DNA"/>
</dbReference>
<keyword evidence="2" id="KW-1185">Reference proteome</keyword>
<name>A0ABT6ZGW2_9MICO</name>
<dbReference type="Gene3D" id="3.40.140.120">
    <property type="match status" value="1"/>
</dbReference>
<evidence type="ECO:0000313" key="2">
    <source>
        <dbReference type="Proteomes" id="UP001321481"/>
    </source>
</evidence>
<gene>
    <name evidence="1" type="ORF">QNI14_13135</name>
</gene>
<comment type="caution">
    <text evidence="1">The sequence shown here is derived from an EMBL/GenBank/DDBJ whole genome shotgun (WGS) entry which is preliminary data.</text>
</comment>
<reference evidence="1 2" key="1">
    <citation type="submission" date="2023-05" db="EMBL/GenBank/DDBJ databases">
        <title>Microbacterium dauci sp.nov., Isolated from Carrot Rhizosphere Soil.</title>
        <authorList>
            <person name="Xiao Z."/>
            <person name="Zheng J."/>
        </authorList>
    </citation>
    <scope>NUCLEOTIDE SEQUENCE [LARGE SCALE GENOMIC DNA]</scope>
    <source>
        <strain evidence="1 2">LX3-4</strain>
    </source>
</reference>
<protein>
    <recommendedName>
        <fullName evidence="3">Phage portal protein</fullName>
    </recommendedName>
</protein>
<dbReference type="Gene3D" id="3.30.1120.70">
    <property type="match status" value="1"/>
</dbReference>